<keyword evidence="2" id="KW-0677">Repeat</keyword>
<comment type="caution">
    <text evidence="4">The sequence shown here is derived from an EMBL/GenBank/DDBJ whole genome shotgun (WGS) entry which is preliminary data.</text>
</comment>
<dbReference type="Pfam" id="PF08609">
    <property type="entry name" value="Fes1"/>
    <property type="match status" value="1"/>
</dbReference>
<name>A0A507C1U1_9FUNG</name>
<dbReference type="Pfam" id="PF02985">
    <property type="entry name" value="HEAT"/>
    <property type="match status" value="1"/>
</dbReference>
<dbReference type="GeneID" id="42006418"/>
<dbReference type="RefSeq" id="XP_031022915.1">
    <property type="nucleotide sequence ID" value="XM_031171121.1"/>
</dbReference>
<dbReference type="Proteomes" id="UP000319731">
    <property type="component" value="Unassembled WGS sequence"/>
</dbReference>
<evidence type="ECO:0000313" key="4">
    <source>
        <dbReference type="EMBL" id="TPX31495.1"/>
    </source>
</evidence>
<evidence type="ECO:0000259" key="3">
    <source>
        <dbReference type="Pfam" id="PF08609"/>
    </source>
</evidence>
<dbReference type="InterPro" id="IPR013918">
    <property type="entry name" value="Nucleotide_exch_fac_Fes1"/>
</dbReference>
<dbReference type="GO" id="GO:0000774">
    <property type="term" value="F:adenyl-nucleotide exchange factor activity"/>
    <property type="evidence" value="ECO:0007669"/>
    <property type="project" value="TreeGrafter"/>
</dbReference>
<accession>A0A507C1U1</accession>
<dbReference type="InterPro" id="IPR016024">
    <property type="entry name" value="ARM-type_fold"/>
</dbReference>
<dbReference type="SUPFAM" id="SSF48371">
    <property type="entry name" value="ARM repeat"/>
    <property type="match status" value="1"/>
</dbReference>
<dbReference type="PANTHER" id="PTHR19316">
    <property type="entry name" value="PROTEIN FOLDING REGULATOR"/>
    <property type="match status" value="1"/>
</dbReference>
<protein>
    <recommendedName>
        <fullName evidence="3">Nucleotide exchange factor Fes1 domain-containing protein</fullName>
    </recommendedName>
</protein>
<dbReference type="OrthoDB" id="10250458at2759"/>
<dbReference type="InterPro" id="IPR011989">
    <property type="entry name" value="ARM-like"/>
</dbReference>
<feature type="domain" description="Nucleotide exchange factor Fes1" evidence="3">
    <location>
        <begin position="12"/>
        <end position="92"/>
    </location>
</feature>
<evidence type="ECO:0000256" key="2">
    <source>
        <dbReference type="ARBA" id="ARBA00022737"/>
    </source>
</evidence>
<dbReference type="InterPro" id="IPR050693">
    <property type="entry name" value="Hsp70_NEF-Inhibitors"/>
</dbReference>
<dbReference type="Gene3D" id="1.25.10.10">
    <property type="entry name" value="Leucine-rich Repeat Variant"/>
    <property type="match status" value="1"/>
</dbReference>
<proteinExistence type="inferred from homology"/>
<dbReference type="GO" id="GO:0005783">
    <property type="term" value="C:endoplasmic reticulum"/>
    <property type="evidence" value="ECO:0007669"/>
    <property type="project" value="TreeGrafter"/>
</dbReference>
<sequence>MSDKGRHIGPSELLQWAVLQTATKNEDAPGPGPQNVEPIDPKWIDLILGKSDAIRMRECVEFFSNPSNSVDDRITNMDDLELLVESLDNANGIYALAFEISDTLLMRQSDLRPLNLWRPIISTVSDPDPKIRQYAVWILGTAIKNNARSQTDFLDSDALPPVLNALESDSDAEVKAKAAYCIAGLLNHNTRALSSFRSLNGFKILQAALQPQNKTNTTLQTRILFLLNTLLDVSAEDDKKDQIAGKLVSQDVVSEGICESLVDIIKTAQDVNLAERVLQLVTTLATKYPGTIKNSLRDQLVESAPRLREVDGVDGELVDGAIRALQNLSK</sequence>
<comment type="similarity">
    <text evidence="1">Belongs to the FES1 family.</text>
</comment>
<reference evidence="4 5" key="1">
    <citation type="journal article" date="2019" name="Sci. Rep.">
        <title>Comparative genomics of chytrid fungi reveal insights into the obligate biotrophic and pathogenic lifestyle of Synchytrium endobioticum.</title>
        <authorList>
            <person name="van de Vossenberg B.T.L.H."/>
            <person name="Warris S."/>
            <person name="Nguyen H.D.T."/>
            <person name="van Gent-Pelzer M.P.E."/>
            <person name="Joly D.L."/>
            <person name="van de Geest H.C."/>
            <person name="Bonants P.J.M."/>
            <person name="Smith D.S."/>
            <person name="Levesque C.A."/>
            <person name="van der Lee T.A.J."/>
        </authorList>
    </citation>
    <scope>NUCLEOTIDE SEQUENCE [LARGE SCALE GENOMIC DNA]</scope>
    <source>
        <strain evidence="4 5">JEL517</strain>
    </source>
</reference>
<dbReference type="STRING" id="1806994.A0A507C1U1"/>
<dbReference type="EMBL" id="QEAO01000044">
    <property type="protein sequence ID" value="TPX31495.1"/>
    <property type="molecule type" value="Genomic_DNA"/>
</dbReference>
<dbReference type="InterPro" id="IPR000357">
    <property type="entry name" value="HEAT"/>
</dbReference>
<dbReference type="AlphaFoldDB" id="A0A507C1U1"/>
<organism evidence="4 5">
    <name type="scientific">Synchytrium microbalum</name>
    <dbReference type="NCBI Taxonomy" id="1806994"/>
    <lineage>
        <taxon>Eukaryota</taxon>
        <taxon>Fungi</taxon>
        <taxon>Fungi incertae sedis</taxon>
        <taxon>Chytridiomycota</taxon>
        <taxon>Chytridiomycota incertae sedis</taxon>
        <taxon>Chytridiomycetes</taxon>
        <taxon>Synchytriales</taxon>
        <taxon>Synchytriaceae</taxon>
        <taxon>Synchytrium</taxon>
    </lineage>
</organism>
<dbReference type="PANTHER" id="PTHR19316:SF18">
    <property type="entry name" value="HSP70-BINDING PROTEIN 1"/>
    <property type="match status" value="1"/>
</dbReference>
<gene>
    <name evidence="4" type="ORF">SmJEL517_g05194</name>
</gene>
<evidence type="ECO:0000313" key="5">
    <source>
        <dbReference type="Proteomes" id="UP000319731"/>
    </source>
</evidence>
<keyword evidence="5" id="KW-1185">Reference proteome</keyword>
<evidence type="ECO:0000256" key="1">
    <source>
        <dbReference type="ARBA" id="ARBA00011045"/>
    </source>
</evidence>